<dbReference type="InterPro" id="IPR003094">
    <property type="entry name" value="6Pfruct_kin"/>
</dbReference>
<reference evidence="4 5" key="1">
    <citation type="submission" date="2016-03" db="EMBL/GenBank/DDBJ databases">
        <title>How can Kluyveromyces marxianus grow so fast - potential evolutionary course in Saccharomyces Complex revealed by comparative genomics.</title>
        <authorList>
            <person name="Mo W."/>
            <person name="Lu W."/>
            <person name="Yang X."/>
            <person name="Qi J."/>
            <person name="Lv H."/>
        </authorList>
    </citation>
    <scope>NUCLEOTIDE SEQUENCE [LARGE SCALE GENOMIC DNA]</scope>
    <source>
        <strain evidence="4 5">FIM1</strain>
    </source>
</reference>
<keyword evidence="5" id="KW-1185">Reference proteome</keyword>
<organism evidence="4 5">
    <name type="scientific">Kluyveromyces marxianus</name>
    <name type="common">Yeast</name>
    <name type="synonym">Candida kefyr</name>
    <dbReference type="NCBI Taxonomy" id="4911"/>
    <lineage>
        <taxon>Eukaryota</taxon>
        <taxon>Fungi</taxon>
        <taxon>Dikarya</taxon>
        <taxon>Ascomycota</taxon>
        <taxon>Saccharomycotina</taxon>
        <taxon>Saccharomycetes</taxon>
        <taxon>Saccharomycetales</taxon>
        <taxon>Saccharomycetaceae</taxon>
        <taxon>Kluyveromyces</taxon>
    </lineage>
</organism>
<proteinExistence type="predicted"/>
<reference evidence="4 5" key="2">
    <citation type="submission" date="2019-11" db="EMBL/GenBank/DDBJ databases">
        <authorList>
            <person name="Lu H."/>
        </authorList>
    </citation>
    <scope>NUCLEOTIDE SEQUENCE [LARGE SCALE GENOMIC DNA]</scope>
    <source>
        <strain evidence="4 5">FIM1</strain>
    </source>
</reference>
<evidence type="ECO:0000256" key="2">
    <source>
        <dbReference type="ARBA" id="ARBA00022840"/>
    </source>
</evidence>
<gene>
    <name evidence="4" type="primary">PFK26</name>
    <name evidence="4" type="ORF">FIM1_4610</name>
</gene>
<keyword evidence="1" id="KW-0547">Nucleotide-binding</keyword>
<dbReference type="SUPFAM" id="SSF52540">
    <property type="entry name" value="P-loop containing nucleoside triphosphate hydrolases"/>
    <property type="match status" value="1"/>
</dbReference>
<keyword evidence="2" id="KW-0067">ATP-binding</keyword>
<dbReference type="Pfam" id="PF01591">
    <property type="entry name" value="6PF2K"/>
    <property type="match status" value="1"/>
</dbReference>
<protein>
    <submittedName>
        <fullName evidence="4">6-phosphofructo-2-kinase/fructose-2-6-biphosphatase</fullName>
    </submittedName>
</protein>
<dbReference type="Proteomes" id="UP000422736">
    <property type="component" value="Chromosome 7"/>
</dbReference>
<accession>A0ABX6F578</accession>
<dbReference type="InterPro" id="IPR027417">
    <property type="entry name" value="P-loop_NTPase"/>
</dbReference>
<sequence>MSIQNHLSQGTKTVIVMVGLPARGKSTIAEQICRCDPKHSRIFNAGQKRRQLERAGTDASLELKEQIFDMTDPGCVETRDEIAMRTLVELLDWLQESDNHKIGIFDATNSTLKRRKLILSTLEERATTMPLNFVFLEVIVDSKDILEEHLYWKVRHSDDYKHLSDKDWCLSDFQSRMRQYEAVYETIDDQEISAYQKSMERPFSISILKVRNRFDQCFFYGEEAPAFIHYMLFAWRRRRFLETRRHLATLRDPREMIVRV</sequence>
<feature type="domain" description="6-phosphofructo-2-kinase" evidence="3">
    <location>
        <begin position="9"/>
        <end position="212"/>
    </location>
</feature>
<dbReference type="PANTHER" id="PTHR10606:SF44">
    <property type="entry name" value="6-PHOSPHOFRUCTO 2-KINASE_FRUCTOSE 2,6-BISPHOSPHATASE LONG FORM"/>
    <property type="match status" value="1"/>
</dbReference>
<dbReference type="InterPro" id="IPR013079">
    <property type="entry name" value="6Phosfructo_kin"/>
</dbReference>
<dbReference type="EMBL" id="CP015061">
    <property type="protein sequence ID" value="QGN18284.1"/>
    <property type="molecule type" value="Genomic_DNA"/>
</dbReference>
<evidence type="ECO:0000313" key="4">
    <source>
        <dbReference type="EMBL" id="QGN18284.1"/>
    </source>
</evidence>
<name>A0ABX6F578_KLUMA</name>
<dbReference type="Gene3D" id="3.40.50.300">
    <property type="entry name" value="P-loop containing nucleotide triphosphate hydrolases"/>
    <property type="match status" value="1"/>
</dbReference>
<evidence type="ECO:0000256" key="1">
    <source>
        <dbReference type="ARBA" id="ARBA00022741"/>
    </source>
</evidence>
<evidence type="ECO:0000313" key="5">
    <source>
        <dbReference type="Proteomes" id="UP000422736"/>
    </source>
</evidence>
<dbReference type="PANTHER" id="PTHR10606">
    <property type="entry name" value="6-PHOSPHOFRUCTO-2-KINASE/FRUCTOSE-2,6-BISPHOSPHATASE"/>
    <property type="match status" value="1"/>
</dbReference>
<evidence type="ECO:0000259" key="3">
    <source>
        <dbReference type="Pfam" id="PF01591"/>
    </source>
</evidence>